<dbReference type="SUPFAM" id="SSF52266">
    <property type="entry name" value="SGNH hydrolase"/>
    <property type="match status" value="1"/>
</dbReference>
<dbReference type="Proteomes" id="UP000550260">
    <property type="component" value="Unassembled WGS sequence"/>
</dbReference>
<dbReference type="PANTHER" id="PTHR30383">
    <property type="entry name" value="THIOESTERASE 1/PROTEASE 1/LYSOPHOSPHOLIPASE L1"/>
    <property type="match status" value="1"/>
</dbReference>
<dbReference type="AlphaFoldDB" id="A0A8E2B8U7"/>
<feature type="domain" description="SGNH hydrolase-type esterase" evidence="2">
    <location>
        <begin position="38"/>
        <end position="254"/>
    </location>
</feature>
<dbReference type="Pfam" id="PF13472">
    <property type="entry name" value="Lipase_GDSL_2"/>
    <property type="match status" value="1"/>
</dbReference>
<dbReference type="PROSITE" id="PS51257">
    <property type="entry name" value="PROKAR_LIPOPROTEIN"/>
    <property type="match status" value="1"/>
</dbReference>
<evidence type="ECO:0000259" key="2">
    <source>
        <dbReference type="Pfam" id="PF13472"/>
    </source>
</evidence>
<protein>
    <submittedName>
        <fullName evidence="3">SGNH/GDSL hydrolase family protein</fullName>
    </submittedName>
</protein>
<sequence>MHGKSVTRWAAAVGVTVVTAVLGCQPAGAAAYPTSIAALGDSMTRAFNTCAMPWTDCVRNSWATGTAVDSYSERLRKLEPDVATHNLAVSGARMSDLPRQAKAAVSNHVGLVTVLMGNNDACSGGTAAETFASQFKEAMTTLRQGLPNAQVKVVSIPDIYQLWVLLHTDKSAVAKWGTFHECDALLTNPTSTDPADQQRRDAFRQRIIAYNAQLAAVCAEFSQCEYDGGAGFAARFDASDLSTVDYFHPSVKGQGLIADVVWKALGY</sequence>
<evidence type="ECO:0000256" key="1">
    <source>
        <dbReference type="SAM" id="SignalP"/>
    </source>
</evidence>
<evidence type="ECO:0000313" key="4">
    <source>
        <dbReference type="Proteomes" id="UP000550260"/>
    </source>
</evidence>
<evidence type="ECO:0000313" key="3">
    <source>
        <dbReference type="EMBL" id="MBB2506234.1"/>
    </source>
</evidence>
<feature type="signal peptide" evidence="1">
    <location>
        <begin position="1"/>
        <end position="29"/>
    </location>
</feature>
<comment type="caution">
    <text evidence="3">The sequence shown here is derived from an EMBL/GenBank/DDBJ whole genome shotgun (WGS) entry which is preliminary data.</text>
</comment>
<dbReference type="EMBL" id="JACJHR010000156">
    <property type="protein sequence ID" value="MBB2506234.1"/>
    <property type="molecule type" value="Genomic_DNA"/>
</dbReference>
<dbReference type="InterPro" id="IPR036514">
    <property type="entry name" value="SGNH_hydro_sf"/>
</dbReference>
<name>A0A8E2B8U7_9PSEU</name>
<dbReference type="GO" id="GO:0016787">
    <property type="term" value="F:hydrolase activity"/>
    <property type="evidence" value="ECO:0007669"/>
    <property type="project" value="UniProtKB-KW"/>
</dbReference>
<keyword evidence="1" id="KW-0732">Signal</keyword>
<feature type="chain" id="PRO_5034835231" evidence="1">
    <location>
        <begin position="30"/>
        <end position="267"/>
    </location>
</feature>
<proteinExistence type="predicted"/>
<dbReference type="Gene3D" id="3.40.50.1110">
    <property type="entry name" value="SGNH hydrolase"/>
    <property type="match status" value="1"/>
</dbReference>
<keyword evidence="3" id="KW-0378">Hydrolase</keyword>
<dbReference type="InterPro" id="IPR051532">
    <property type="entry name" value="Ester_Hydrolysis_Enzymes"/>
</dbReference>
<reference evidence="3 4" key="1">
    <citation type="submission" date="2020-08" db="EMBL/GenBank/DDBJ databases">
        <title>Amycolatopsis echigonensis JCM 21831.</title>
        <authorList>
            <person name="Tedsree N."/>
            <person name="Kuncharoen N."/>
            <person name="Likhitwitayawuid K."/>
            <person name="Tanasupawat S."/>
        </authorList>
    </citation>
    <scope>NUCLEOTIDE SEQUENCE [LARGE SCALE GENOMIC DNA]</scope>
    <source>
        <strain evidence="3 4">JCM 21831</strain>
    </source>
</reference>
<organism evidence="3 4">
    <name type="scientific">Amycolatopsis echigonensis</name>
    <dbReference type="NCBI Taxonomy" id="2576905"/>
    <lineage>
        <taxon>Bacteria</taxon>
        <taxon>Bacillati</taxon>
        <taxon>Actinomycetota</taxon>
        <taxon>Actinomycetes</taxon>
        <taxon>Pseudonocardiales</taxon>
        <taxon>Pseudonocardiaceae</taxon>
        <taxon>Amycolatopsis</taxon>
    </lineage>
</organism>
<accession>A0A8E2B8U7</accession>
<gene>
    <name evidence="3" type="ORF">H5411_44895</name>
</gene>
<dbReference type="InterPro" id="IPR013830">
    <property type="entry name" value="SGNH_hydro"/>
</dbReference>